<keyword evidence="1" id="KW-0732">Signal</keyword>
<gene>
    <name evidence="2" type="primary">CHD7</name>
</gene>
<evidence type="ECO:0000256" key="1">
    <source>
        <dbReference type="SAM" id="SignalP"/>
    </source>
</evidence>
<proteinExistence type="predicted"/>
<accession>A0A1A8CNP3</accession>
<evidence type="ECO:0000313" key="2">
    <source>
        <dbReference type="EMBL" id="SBP81397.1"/>
    </source>
</evidence>
<name>A0A1A8CNP3_NOTKA</name>
<feature type="signal peptide" evidence="1">
    <location>
        <begin position="1"/>
        <end position="26"/>
    </location>
</feature>
<sequence length="129" mass="14539">CCFQLSGRFISLLLCLDCSVVGSVSSNGGETPSPVLLSTISSQKCNSITANPAVCLKKLLQKELWVMELIELLFFRAHLFLFVCCFKFSHIRPGRLMRNTNRTDTHTHTSQHMIVSNTHTFRCLPLLTH</sequence>
<protein>
    <submittedName>
        <fullName evidence="2">Chromodomain helicase DNA binding protein 7</fullName>
    </submittedName>
</protein>
<dbReference type="EMBL" id="HADZ01017456">
    <property type="protein sequence ID" value="SBP81397.1"/>
    <property type="molecule type" value="Transcribed_RNA"/>
</dbReference>
<organism evidence="2">
    <name type="scientific">Nothobranchius kadleci</name>
    <name type="common">African annual killifish</name>
    <dbReference type="NCBI Taxonomy" id="1051664"/>
    <lineage>
        <taxon>Eukaryota</taxon>
        <taxon>Metazoa</taxon>
        <taxon>Chordata</taxon>
        <taxon>Craniata</taxon>
        <taxon>Vertebrata</taxon>
        <taxon>Euteleostomi</taxon>
        <taxon>Actinopterygii</taxon>
        <taxon>Neopterygii</taxon>
        <taxon>Teleostei</taxon>
        <taxon>Neoteleostei</taxon>
        <taxon>Acanthomorphata</taxon>
        <taxon>Ovalentaria</taxon>
        <taxon>Atherinomorphae</taxon>
        <taxon>Cyprinodontiformes</taxon>
        <taxon>Nothobranchiidae</taxon>
        <taxon>Nothobranchius</taxon>
    </lineage>
</organism>
<reference evidence="2" key="2">
    <citation type="submission" date="2016-06" db="EMBL/GenBank/DDBJ databases">
        <title>The genome of a short-lived fish provides insights into sex chromosome evolution and the genetic control of aging.</title>
        <authorList>
            <person name="Reichwald K."/>
            <person name="Felder M."/>
            <person name="Petzold A."/>
            <person name="Koch P."/>
            <person name="Groth M."/>
            <person name="Platzer M."/>
        </authorList>
    </citation>
    <scope>NUCLEOTIDE SEQUENCE</scope>
    <source>
        <tissue evidence="2">Brain</tissue>
    </source>
</reference>
<feature type="chain" id="PRO_5008367791" evidence="1">
    <location>
        <begin position="27"/>
        <end position="129"/>
    </location>
</feature>
<dbReference type="AlphaFoldDB" id="A0A1A8CNP3"/>
<feature type="non-terminal residue" evidence="2">
    <location>
        <position position="1"/>
    </location>
</feature>
<reference evidence="2" key="1">
    <citation type="submission" date="2016-05" db="EMBL/GenBank/DDBJ databases">
        <authorList>
            <person name="Lavstsen T."/>
            <person name="Jespersen J.S."/>
        </authorList>
    </citation>
    <scope>NUCLEOTIDE SEQUENCE</scope>
    <source>
        <tissue evidence="2">Brain</tissue>
    </source>
</reference>